<evidence type="ECO:0000256" key="2">
    <source>
        <dbReference type="ARBA" id="ARBA00006555"/>
    </source>
</evidence>
<keyword evidence="9" id="KW-0472">Membrane</keyword>
<dbReference type="Gene3D" id="3.30.1150.10">
    <property type="match status" value="1"/>
</dbReference>
<proteinExistence type="inferred from homology"/>
<evidence type="ECO:0000313" key="12">
    <source>
        <dbReference type="EMBL" id="PEN06670.1"/>
    </source>
</evidence>
<evidence type="ECO:0000313" key="13">
    <source>
        <dbReference type="Proteomes" id="UP000221024"/>
    </source>
</evidence>
<protein>
    <recommendedName>
        <fullName evidence="11">TonB C-terminal domain-containing protein</fullName>
    </recommendedName>
</protein>
<feature type="region of interest" description="Disordered" evidence="10">
    <location>
        <begin position="157"/>
        <end position="179"/>
    </location>
</feature>
<dbReference type="PROSITE" id="PS51257">
    <property type="entry name" value="PROKAR_LIPOPROTEIN"/>
    <property type="match status" value="1"/>
</dbReference>
<evidence type="ECO:0000256" key="5">
    <source>
        <dbReference type="ARBA" id="ARBA00022519"/>
    </source>
</evidence>
<dbReference type="RefSeq" id="WP_098062195.1">
    <property type="nucleotide sequence ID" value="NZ_PDEP01000007.1"/>
</dbReference>
<dbReference type="NCBIfam" id="TIGR01352">
    <property type="entry name" value="tonB_Cterm"/>
    <property type="match status" value="1"/>
</dbReference>
<dbReference type="Pfam" id="PF03544">
    <property type="entry name" value="TonB_C"/>
    <property type="match status" value="1"/>
</dbReference>
<dbReference type="PANTHER" id="PTHR33446:SF2">
    <property type="entry name" value="PROTEIN TONB"/>
    <property type="match status" value="1"/>
</dbReference>
<evidence type="ECO:0000256" key="9">
    <source>
        <dbReference type="ARBA" id="ARBA00023136"/>
    </source>
</evidence>
<evidence type="ECO:0000256" key="6">
    <source>
        <dbReference type="ARBA" id="ARBA00022692"/>
    </source>
</evidence>
<evidence type="ECO:0000256" key="3">
    <source>
        <dbReference type="ARBA" id="ARBA00022448"/>
    </source>
</evidence>
<keyword evidence="3" id="KW-0813">Transport</keyword>
<feature type="domain" description="TonB C-terminal" evidence="11">
    <location>
        <begin position="68"/>
        <end position="163"/>
    </location>
</feature>
<keyword evidence="4" id="KW-1003">Cell membrane</keyword>
<gene>
    <name evidence="12" type="ORF">CRI93_08470</name>
</gene>
<keyword evidence="6" id="KW-0812">Transmembrane</keyword>
<feature type="compositionally biased region" description="Pro residues" evidence="10">
    <location>
        <begin position="166"/>
        <end position="179"/>
    </location>
</feature>
<keyword evidence="7" id="KW-0653">Protein transport</keyword>
<dbReference type="EMBL" id="PDEP01000007">
    <property type="protein sequence ID" value="PEN06670.1"/>
    <property type="molecule type" value="Genomic_DNA"/>
</dbReference>
<dbReference type="PROSITE" id="PS52015">
    <property type="entry name" value="TONB_CTD"/>
    <property type="match status" value="1"/>
</dbReference>
<evidence type="ECO:0000256" key="7">
    <source>
        <dbReference type="ARBA" id="ARBA00022927"/>
    </source>
</evidence>
<accession>A0A2H3NKY7</accession>
<evidence type="ECO:0000259" key="11">
    <source>
        <dbReference type="PROSITE" id="PS52015"/>
    </source>
</evidence>
<evidence type="ECO:0000256" key="1">
    <source>
        <dbReference type="ARBA" id="ARBA00004383"/>
    </source>
</evidence>
<dbReference type="Proteomes" id="UP000221024">
    <property type="component" value="Unassembled WGS sequence"/>
</dbReference>
<dbReference type="PANTHER" id="PTHR33446">
    <property type="entry name" value="PROTEIN TONB-RELATED"/>
    <property type="match status" value="1"/>
</dbReference>
<sequence>MDTIHRGTASTCWPATPLVLALIFLGVAGCGGGAMESVTYTADNAPVVYRSVPDSVTVHSRSEVDTGPEIDGGRTALVRQIDYPSDAFDDGTEGQVRVSLVIGPDGRVYQPDILSSVGPSIDREALRVLQAVDWTPGRSGGQSVYVQTEIAVPFRLAEHQPAQDAPSPPQQQPPRPPRY</sequence>
<dbReference type="InterPro" id="IPR006260">
    <property type="entry name" value="TonB/TolA_C"/>
</dbReference>
<dbReference type="InterPro" id="IPR037682">
    <property type="entry name" value="TonB_C"/>
</dbReference>
<comment type="similarity">
    <text evidence="2">Belongs to the TonB family.</text>
</comment>
<comment type="caution">
    <text evidence="12">The sequence shown here is derived from an EMBL/GenBank/DDBJ whole genome shotgun (WGS) entry which is preliminary data.</text>
</comment>
<evidence type="ECO:0000256" key="8">
    <source>
        <dbReference type="ARBA" id="ARBA00022989"/>
    </source>
</evidence>
<name>A0A2H3NKY7_9BACT</name>
<dbReference type="OrthoDB" id="9812355at2"/>
<keyword evidence="8" id="KW-1133">Transmembrane helix</keyword>
<dbReference type="AlphaFoldDB" id="A0A2H3NKY7"/>
<dbReference type="InterPro" id="IPR051045">
    <property type="entry name" value="TonB-dependent_transducer"/>
</dbReference>
<dbReference type="GO" id="GO:0031992">
    <property type="term" value="F:energy transducer activity"/>
    <property type="evidence" value="ECO:0007669"/>
    <property type="project" value="TreeGrafter"/>
</dbReference>
<keyword evidence="13" id="KW-1185">Reference proteome</keyword>
<keyword evidence="5" id="KW-0997">Cell inner membrane</keyword>
<dbReference type="GO" id="GO:0015031">
    <property type="term" value="P:protein transport"/>
    <property type="evidence" value="ECO:0007669"/>
    <property type="project" value="UniProtKB-KW"/>
</dbReference>
<reference evidence="12 13" key="1">
    <citation type="submission" date="2017-10" db="EMBL/GenBank/DDBJ databases">
        <title>Draft genome of Longimonas halophila.</title>
        <authorList>
            <person name="Goh K.M."/>
            <person name="Shamsir M.S."/>
            <person name="Lim S.W."/>
        </authorList>
    </citation>
    <scope>NUCLEOTIDE SEQUENCE [LARGE SCALE GENOMIC DNA]</scope>
    <source>
        <strain evidence="12 13">KCTC 42399</strain>
    </source>
</reference>
<evidence type="ECO:0000256" key="10">
    <source>
        <dbReference type="SAM" id="MobiDB-lite"/>
    </source>
</evidence>
<comment type="subcellular location">
    <subcellularLocation>
        <location evidence="1">Cell inner membrane</location>
        <topology evidence="1">Single-pass membrane protein</topology>
        <orientation evidence="1">Periplasmic side</orientation>
    </subcellularLocation>
</comment>
<evidence type="ECO:0000256" key="4">
    <source>
        <dbReference type="ARBA" id="ARBA00022475"/>
    </source>
</evidence>
<dbReference type="GO" id="GO:0055085">
    <property type="term" value="P:transmembrane transport"/>
    <property type="evidence" value="ECO:0007669"/>
    <property type="project" value="InterPro"/>
</dbReference>
<dbReference type="GO" id="GO:0098797">
    <property type="term" value="C:plasma membrane protein complex"/>
    <property type="evidence" value="ECO:0007669"/>
    <property type="project" value="TreeGrafter"/>
</dbReference>
<dbReference type="SUPFAM" id="SSF74653">
    <property type="entry name" value="TolA/TonB C-terminal domain"/>
    <property type="match status" value="1"/>
</dbReference>
<organism evidence="12 13">
    <name type="scientific">Longimonas halophila</name>
    <dbReference type="NCBI Taxonomy" id="1469170"/>
    <lineage>
        <taxon>Bacteria</taxon>
        <taxon>Pseudomonadati</taxon>
        <taxon>Rhodothermota</taxon>
        <taxon>Rhodothermia</taxon>
        <taxon>Rhodothermales</taxon>
        <taxon>Salisaetaceae</taxon>
        <taxon>Longimonas</taxon>
    </lineage>
</organism>